<name>A0AA49X726_HOLPA</name>
<feature type="transmembrane region" description="Helical" evidence="10">
    <location>
        <begin position="34"/>
        <end position="56"/>
    </location>
</feature>
<feature type="transmembrane region" description="Helical" evidence="10">
    <location>
        <begin position="161"/>
        <end position="194"/>
    </location>
</feature>
<evidence type="ECO:0000256" key="9">
    <source>
        <dbReference type="ARBA" id="ARBA00023224"/>
    </source>
</evidence>
<feature type="transmembrane region" description="Helical" evidence="10">
    <location>
        <begin position="261"/>
        <end position="283"/>
    </location>
</feature>
<keyword evidence="7 10" id="KW-0472">Membrane</keyword>
<dbReference type="GO" id="GO:0005886">
    <property type="term" value="C:plasma membrane"/>
    <property type="evidence" value="ECO:0007669"/>
    <property type="project" value="UniProtKB-SubCell"/>
</dbReference>
<dbReference type="Pfam" id="PF02949">
    <property type="entry name" value="7tm_6"/>
    <property type="match status" value="1"/>
</dbReference>
<dbReference type="PANTHER" id="PTHR21137">
    <property type="entry name" value="ODORANT RECEPTOR"/>
    <property type="match status" value="1"/>
</dbReference>
<evidence type="ECO:0000256" key="1">
    <source>
        <dbReference type="ARBA" id="ARBA00004651"/>
    </source>
</evidence>
<keyword evidence="8 10" id="KW-0675">Receptor</keyword>
<keyword evidence="4 10" id="KW-0812">Transmembrane</keyword>
<dbReference type="PANTHER" id="PTHR21137:SF35">
    <property type="entry name" value="ODORANT RECEPTOR 19A-RELATED"/>
    <property type="match status" value="1"/>
</dbReference>
<comment type="caution">
    <text evidence="10">Lacks conserved residue(s) required for the propagation of feature annotation.</text>
</comment>
<organism evidence="11">
    <name type="scientific">Holotrichia parallela</name>
    <name type="common">Dark black chafer beetle</name>
    <name type="synonym">Pedinotrichia parallela</name>
    <dbReference type="NCBI Taxonomy" id="93412"/>
    <lineage>
        <taxon>Eukaryota</taxon>
        <taxon>Metazoa</taxon>
        <taxon>Ecdysozoa</taxon>
        <taxon>Arthropoda</taxon>
        <taxon>Hexapoda</taxon>
        <taxon>Insecta</taxon>
        <taxon>Pterygota</taxon>
        <taxon>Neoptera</taxon>
        <taxon>Endopterygota</taxon>
        <taxon>Coleoptera</taxon>
        <taxon>Polyphaga</taxon>
        <taxon>Scarabaeiformia</taxon>
        <taxon>Scarabaeidae</taxon>
        <taxon>Melolonthinae</taxon>
        <taxon>Holotrichia</taxon>
    </lineage>
</organism>
<evidence type="ECO:0000256" key="5">
    <source>
        <dbReference type="ARBA" id="ARBA00022725"/>
    </source>
</evidence>
<evidence type="ECO:0000256" key="10">
    <source>
        <dbReference type="RuleBase" id="RU351113"/>
    </source>
</evidence>
<sequence length="387" mass="44643">MFRCEEILRNPRWILEVFGCWPVKKPTKTYTIKMLAASAFTLAFPAMLCVEILFAYKNYNTLMQILNFLIPYVYVLCKYTIFTFQQNKLFALLNWTNSKIFNQSFVDGDKILRSAYDVVVMVTKVFRFTLALALSMIALLPLSETKLYPVPISHDLGSYSILMYVFQITCLGIGGWLCIGYDCGFIAFAAIGIAQIDILKLRLSSVIQDLGLNQDAFSNSSNVEQLKMQTKIKETLKACIIQHLAIQEYCKRLNNLFSTTIFIQYLMSILALAITMSRILTITELSVKILELAFILMFIFTQLITYSWSGNQIMIKSSDIGEACYMGQWYYYDVSNRKILFFIMERAKRLLYIKASMFAKTTLATCINILRCTYSIFTILRMTYHEN</sequence>
<keyword evidence="6 10" id="KW-1133">Transmembrane helix</keyword>
<evidence type="ECO:0000256" key="2">
    <source>
        <dbReference type="ARBA" id="ARBA00022475"/>
    </source>
</evidence>
<dbReference type="AlphaFoldDB" id="A0AA49X726"/>
<keyword evidence="2" id="KW-1003">Cell membrane</keyword>
<proteinExistence type="evidence at transcript level"/>
<evidence type="ECO:0000256" key="7">
    <source>
        <dbReference type="ARBA" id="ARBA00023136"/>
    </source>
</evidence>
<dbReference type="GO" id="GO:0007165">
    <property type="term" value="P:signal transduction"/>
    <property type="evidence" value="ECO:0007669"/>
    <property type="project" value="UniProtKB-KW"/>
</dbReference>
<evidence type="ECO:0000256" key="8">
    <source>
        <dbReference type="ARBA" id="ARBA00023170"/>
    </source>
</evidence>
<dbReference type="InterPro" id="IPR004117">
    <property type="entry name" value="7tm6_olfct_rcpt"/>
</dbReference>
<comment type="similarity">
    <text evidence="10">Belongs to the insect chemoreceptor superfamily. Heteromeric odorant receptor channel (TC 1.A.69) family.</text>
</comment>
<evidence type="ECO:0000313" key="11">
    <source>
        <dbReference type="EMBL" id="WLK66402.1"/>
    </source>
</evidence>
<keyword evidence="3 10" id="KW-0716">Sensory transduction</keyword>
<feature type="transmembrane region" description="Helical" evidence="10">
    <location>
        <begin position="289"/>
        <end position="308"/>
    </location>
</feature>
<reference evidence="11" key="1">
    <citation type="submission" date="2023-05" db="EMBL/GenBank/DDBJ databases">
        <authorList>
            <person name="Dong H."/>
            <person name="Yin J."/>
            <person name="Li K."/>
            <person name="Qu Y."/>
        </authorList>
    </citation>
    <scope>NUCLEOTIDE SEQUENCE</scope>
    <source>
        <tissue evidence="11">Antenna</tissue>
    </source>
</reference>
<evidence type="ECO:0000256" key="4">
    <source>
        <dbReference type="ARBA" id="ARBA00022692"/>
    </source>
</evidence>
<keyword evidence="9 10" id="KW-0807">Transducer</keyword>
<evidence type="ECO:0000256" key="6">
    <source>
        <dbReference type="ARBA" id="ARBA00022989"/>
    </source>
</evidence>
<keyword evidence="5 10" id="KW-0552">Olfaction</keyword>
<dbReference type="GO" id="GO:0004984">
    <property type="term" value="F:olfactory receptor activity"/>
    <property type="evidence" value="ECO:0007669"/>
    <property type="project" value="InterPro"/>
</dbReference>
<feature type="transmembrane region" description="Helical" evidence="10">
    <location>
        <begin position="118"/>
        <end position="141"/>
    </location>
</feature>
<dbReference type="EMBL" id="OR059192">
    <property type="protein sequence ID" value="WLK66402.1"/>
    <property type="molecule type" value="mRNA"/>
</dbReference>
<evidence type="ECO:0000256" key="3">
    <source>
        <dbReference type="ARBA" id="ARBA00022606"/>
    </source>
</evidence>
<protein>
    <recommendedName>
        <fullName evidence="10">Odorant receptor</fullName>
    </recommendedName>
</protein>
<feature type="transmembrane region" description="Helical" evidence="10">
    <location>
        <begin position="62"/>
        <end position="81"/>
    </location>
</feature>
<accession>A0AA49X726</accession>
<dbReference type="GO" id="GO:0005549">
    <property type="term" value="F:odorant binding"/>
    <property type="evidence" value="ECO:0007669"/>
    <property type="project" value="InterPro"/>
</dbReference>
<comment type="subcellular location">
    <subcellularLocation>
        <location evidence="1 10">Cell membrane</location>
        <topology evidence="1 10">Multi-pass membrane protein</topology>
    </subcellularLocation>
</comment>